<evidence type="ECO:0000313" key="3">
    <source>
        <dbReference type="Proteomes" id="UP000039865"/>
    </source>
</evidence>
<dbReference type="Proteomes" id="UP000039865">
    <property type="component" value="Unassembled WGS sequence"/>
</dbReference>
<feature type="compositionally biased region" description="Polar residues" evidence="1">
    <location>
        <begin position="2196"/>
        <end position="2207"/>
    </location>
</feature>
<accession>A0A078B4W3</accession>
<dbReference type="PANTHER" id="PTHR36983">
    <property type="entry name" value="DNAJ HOMOLOG SUBFAMILY C MEMBER 13"/>
    <property type="match status" value="1"/>
</dbReference>
<sequence length="2520" mass="298082">MQNNKETQVKTKRFFTSQTNTKLTSKYLVERNYLLSSVKKLLVVTDTDVILYPTNQFLERTDQIPFTDFQSIQTNDRDDKEFTIITKNNTYHTFSCLERSRLLTELYLYFMPYSKQDQENESGQVQFKFQERVIHQRDIYHEEESSKSAIFTIFNSLIEISYKMNQRGDDFMFSSKANMMSGVDLGSTISLRGGDTSKISSVENQLVILLIEIQSLRSLESTLYIMKHNMDIYKFVFPSQEKLTKAITTILMNAKAYMNYQVQYKKEDEKKAKKQLLEQKMPNESEFQTIEVEFLNQFYKTEKEQPVYIFETEGHLFQENDLPTIPVQIRLTEDYLMVFESLNSKIKIKSLAQLKDLKYVIVNQDSLLNADDVNLIFSQKNGFYQELSMKIQKTDQFLSATISLRNLVAPPKYSLQIFMHEPDFNQRIQGFKYEIDSEYETSIFRKAQDAMIDAREKNEVESAMEASIINQIIMNSSFVSMQRLPGLNMKIFAEQLIDADIKEYLEFEKKNCQDEEFYDSEESESDTEEDTRSDESGNNQEEQQDDNSYYSDEEQYQKQRKNDQVNFIETEKQSNGSTQISQPIHCLYGYLGYLCSYISKLEMQNKKLLLKGNFNIIKVLKKRLNKYRKLFEKNGLMKSLHLLSYTQILFTYLSKRKETTSVEDYKFIISEICSEQDDKKLLQIIDRLKMTEHFWFTLRNHIKYQILLDGVNVLLRIFKKSLFLQVETSAELFKNYNWDEYEWSQFFKIIHSGNLDKPEVQWNDGVKQELVQNLKEEVDRFMKEKLKHTYIMSDSFRELLHPVHYYDADHQIKSRVKNLKWNYNEFRVNFSVDRKMFRVWKYYLSRLLVENGEKPKIDLKIQKSKLMIFWDELQQQFMPSESVEEREIILKVMILLYSKNYHIIQEFRTLPYWLRLLRLKEYKRSHFLILQLIITILSVQNQEIAEINYESFIEADGLNIVFNCLNFTFKELKVNIVDVFDNDSENERIMHTQLQKKESTKNDNSTNINIGILSLKILDLIMRKDLNAQIYPLSKAKQFILLEDNVSILSQLLLIQNKDLTRETFSFIETHFSSQYCMYKFKSTGIVEFLIMYLDSELSKQAMSLLQLMQEVSFDYNDNLNLEMFYEGDDLKMIHQDHSGNLKNSIFLRYLPLPLVIKAIQPGNTNEFIQIFQEISYEKATLIWNRQMREMLKQQILMNSDQLISDLNEYAYNFRHNMQNDDHFLPKFNTPLIDIIKYKFIEEEVRCGQYYLRVWTQINWQDPDFFWIPLEEEDDFVKNLQASINDVIQLTQEQESEFQESQKNRLLILLKSNLLARETFKNNKTFCFDEIHRICTSIINNKGNLYQAQFILDIEYSPTIDKNADNLKMVNSKNGINLICDTIGYMLCNAGKGTKSQQDTQNIANFDDKTAIKQSEQSEQSIDLPMNLEERKKQIALQQSNQKGNNLDKIDQNISLMIDKTEAQTLQFCILSINKLIQEDIDAFIAMSQQFKVMPSRRNYQKRKPKSLQKTLIYQSNTSKKIMFQKQPSDNKLLSQNEQSYSNIVRSSSKQSVKRSKNIQIDFTGEQQKMIEREIAMKLVFELSSSILNLTMQISLNPALHPELIISGFAWKCLQQCYFALWQDEKRGLVHNFLKDAIATIQHLTSFSYVFTHQLQTNNSPFEQSNKFFQLTMQRFQNPERKDIIIDFWFDMKKLLEKKILDNLIIKFSFDQYTNKLAFDSLYDREIQKFIKIFSIEEKTHELIWNDQSREELLKILTNQLQNIDFSFHDYIQKFDYSVNINELRVEGIFVKQFNSDIYYKPSDVNLFVKSLLEQLKQRVENTHLTDLSDQLFDDVLEITKAIRNLIQYQNILSNKTFGFFKDSISMFCQLVKFKESDSVNEQRIITITSIIFDILKIFSKNLKFTEILNILNYDNLDSQLIMIKQGLLMFFLNTIFEKSLDKKIRIEIAKMIRYKIEVVYQVLGAYMPIYFFTLMEYQKNELPTSEDEMVNTFLNHLDSQYYENLFLRWNSDLKEQQLSKIKAECERILQSLSSFQGDFEHFDCNLINEPYQNPTVVHETIITNLIVRVFNKNPAVYIAEFTKGLCIQLDKQLFCLQEILNIFSKGDLEYEANNDDFVVQIRAEVFTIKQIRKKFKYCSQQTLQVMSAILLVLEQYLLNSYNPNKKRNRSELGADPEKRSQQAKSQEQAQKKDSLTSQSHLSLPQSQEQARSSIFKTKSQIQILNSKQVQNLNEDSSSIPQIYLELLAVWFDSSLLTSSNTPIELRMTFLQMIILTLDIPEILLAIGDYILEFTSRILHKIIDDVETKNIEDIMRLTIVDKMLAVGGREMILKFFTFNQYQNFESLKRIYCMNKKLVNIIEHIFIIMSQQEQCKQTFTQLSQTVSDDFIILNPFAQQDQEINWKDILKPRLDQIQMGQEFVNIWRNRPATESEARKYYSYNDVTVLEDKLEEQNVTKIKNLPYISTKAFKEIKKDDLMGESELNIHSLVEDLGLLELKEQLWLKNKVIDSKDNDASTQN</sequence>
<evidence type="ECO:0000256" key="1">
    <source>
        <dbReference type="SAM" id="MobiDB-lite"/>
    </source>
</evidence>
<feature type="compositionally biased region" description="Basic and acidic residues" evidence="1">
    <location>
        <begin position="2170"/>
        <end position="2181"/>
    </location>
</feature>
<feature type="region of interest" description="Disordered" evidence="1">
    <location>
        <begin position="2168"/>
        <end position="2207"/>
    </location>
</feature>
<name>A0A078B4W3_STYLE</name>
<dbReference type="EMBL" id="CCKQ01017419">
    <property type="protein sequence ID" value="CDW89296.1"/>
    <property type="molecule type" value="Genomic_DNA"/>
</dbReference>
<protein>
    <submittedName>
        <fullName evidence="2">Uncharacterized protein</fullName>
    </submittedName>
</protein>
<keyword evidence="3" id="KW-1185">Reference proteome</keyword>
<feature type="region of interest" description="Disordered" evidence="1">
    <location>
        <begin position="515"/>
        <end position="562"/>
    </location>
</feature>
<dbReference type="PANTHER" id="PTHR36983:SF2">
    <property type="entry name" value="DNAJ HOMOLOG SUBFAMILY C MEMBER 13"/>
    <property type="match status" value="1"/>
</dbReference>
<dbReference type="GO" id="GO:0010008">
    <property type="term" value="C:endosome membrane"/>
    <property type="evidence" value="ECO:0007669"/>
    <property type="project" value="TreeGrafter"/>
</dbReference>
<dbReference type="GO" id="GO:0007032">
    <property type="term" value="P:endosome organization"/>
    <property type="evidence" value="ECO:0007669"/>
    <property type="project" value="InterPro"/>
</dbReference>
<dbReference type="OrthoDB" id="69656at2759"/>
<dbReference type="GO" id="GO:0006898">
    <property type="term" value="P:receptor-mediated endocytosis"/>
    <property type="evidence" value="ECO:0007669"/>
    <property type="project" value="TreeGrafter"/>
</dbReference>
<feature type="compositionally biased region" description="Polar residues" evidence="1">
    <location>
        <begin position="537"/>
        <end position="550"/>
    </location>
</feature>
<reference evidence="2 3" key="1">
    <citation type="submission" date="2014-06" db="EMBL/GenBank/DDBJ databases">
        <authorList>
            <person name="Swart Estienne"/>
        </authorList>
    </citation>
    <scope>NUCLEOTIDE SEQUENCE [LARGE SCALE GENOMIC DNA]</scope>
    <source>
        <strain evidence="2 3">130c</strain>
    </source>
</reference>
<feature type="compositionally biased region" description="Acidic residues" evidence="1">
    <location>
        <begin position="515"/>
        <end position="532"/>
    </location>
</feature>
<organism evidence="2 3">
    <name type="scientific">Stylonychia lemnae</name>
    <name type="common">Ciliate</name>
    <dbReference type="NCBI Taxonomy" id="5949"/>
    <lineage>
        <taxon>Eukaryota</taxon>
        <taxon>Sar</taxon>
        <taxon>Alveolata</taxon>
        <taxon>Ciliophora</taxon>
        <taxon>Intramacronucleata</taxon>
        <taxon>Spirotrichea</taxon>
        <taxon>Stichotrichia</taxon>
        <taxon>Sporadotrichida</taxon>
        <taxon>Oxytrichidae</taxon>
        <taxon>Stylonychinae</taxon>
        <taxon>Stylonychia</taxon>
    </lineage>
</organism>
<gene>
    <name evidence="2" type="primary">Contig678.g761</name>
    <name evidence="2" type="ORF">STYLEM_18428</name>
</gene>
<dbReference type="InterPro" id="IPR044978">
    <property type="entry name" value="GRV2/DNAJC13"/>
</dbReference>
<dbReference type="InParanoid" id="A0A078B4W3"/>
<proteinExistence type="predicted"/>
<dbReference type="GO" id="GO:2000641">
    <property type="term" value="P:regulation of early endosome to late endosome transport"/>
    <property type="evidence" value="ECO:0007669"/>
    <property type="project" value="InterPro"/>
</dbReference>
<evidence type="ECO:0000313" key="2">
    <source>
        <dbReference type="EMBL" id="CDW89296.1"/>
    </source>
</evidence>